<evidence type="ECO:0000313" key="2">
    <source>
        <dbReference type="Proteomes" id="UP001422759"/>
    </source>
</evidence>
<organism evidence="1 2">
    <name type="scientific">Kitasatospora kazusensis</name>
    <dbReference type="NCBI Taxonomy" id="407974"/>
    <lineage>
        <taxon>Bacteria</taxon>
        <taxon>Bacillati</taxon>
        <taxon>Actinomycetota</taxon>
        <taxon>Actinomycetes</taxon>
        <taxon>Kitasatosporales</taxon>
        <taxon>Streptomycetaceae</taxon>
        <taxon>Kitasatospora</taxon>
    </lineage>
</organism>
<protein>
    <submittedName>
        <fullName evidence="1">Uncharacterized protein</fullName>
    </submittedName>
</protein>
<gene>
    <name evidence="1" type="ORF">GCM10009760_32710</name>
</gene>
<dbReference type="Proteomes" id="UP001422759">
    <property type="component" value="Unassembled WGS sequence"/>
</dbReference>
<accession>A0ABN2ZNB4</accession>
<comment type="caution">
    <text evidence="1">The sequence shown here is derived from an EMBL/GenBank/DDBJ whole genome shotgun (WGS) entry which is preliminary data.</text>
</comment>
<proteinExistence type="predicted"/>
<evidence type="ECO:0000313" key="1">
    <source>
        <dbReference type="EMBL" id="GAA2144794.1"/>
    </source>
</evidence>
<keyword evidence="2" id="KW-1185">Reference proteome</keyword>
<dbReference type="EMBL" id="BAAANT010000016">
    <property type="protein sequence ID" value="GAA2144794.1"/>
    <property type="molecule type" value="Genomic_DNA"/>
</dbReference>
<reference evidence="1 2" key="1">
    <citation type="journal article" date="2019" name="Int. J. Syst. Evol. Microbiol.">
        <title>The Global Catalogue of Microorganisms (GCM) 10K type strain sequencing project: providing services to taxonomists for standard genome sequencing and annotation.</title>
        <authorList>
            <consortium name="The Broad Institute Genomics Platform"/>
            <consortium name="The Broad Institute Genome Sequencing Center for Infectious Disease"/>
            <person name="Wu L."/>
            <person name="Ma J."/>
        </authorList>
    </citation>
    <scope>NUCLEOTIDE SEQUENCE [LARGE SCALE GENOMIC DNA]</scope>
    <source>
        <strain evidence="1 2">JCM 14560</strain>
    </source>
</reference>
<name>A0ABN2ZNB4_9ACTN</name>
<sequence>MLDTVKMPRTTCGTCRRTIAALPGGGPGQWRLSRHDAPHDGARRAELVSCSASLRPVELEALDFQLPLPQDESEPAEPILLF</sequence>